<organism evidence="5 6">
    <name type="scientific">Klebsiella variicola</name>
    <dbReference type="NCBI Taxonomy" id="244366"/>
    <lineage>
        <taxon>Bacteria</taxon>
        <taxon>Pseudomonadati</taxon>
        <taxon>Pseudomonadota</taxon>
        <taxon>Gammaproteobacteria</taxon>
        <taxon>Enterobacterales</taxon>
        <taxon>Enterobacteriaceae</taxon>
        <taxon>Klebsiella/Raoultella group</taxon>
        <taxon>Klebsiella</taxon>
        <taxon>Klebsiella pneumoniae complex</taxon>
    </lineage>
</organism>
<evidence type="ECO:0000256" key="4">
    <source>
        <dbReference type="ARBA" id="ARBA00024446"/>
    </source>
</evidence>
<evidence type="ECO:0000256" key="2">
    <source>
        <dbReference type="ARBA" id="ARBA00023239"/>
    </source>
</evidence>
<dbReference type="AlphaFoldDB" id="A0A2N4YT19"/>
<dbReference type="PANTHER" id="PTHR39330">
    <property type="entry name" value="ETHANOLAMINE AMMONIA-LYASE LIGHT CHAIN"/>
    <property type="match status" value="1"/>
</dbReference>
<evidence type="ECO:0000313" key="5">
    <source>
        <dbReference type="EMBL" id="PLM90708.1"/>
    </source>
</evidence>
<sequence length="53" mass="5653">VYSPRVATTVEADRTCISNIHQGGTPPVEAAAVIVDLAKRMLEQKASGINMSR</sequence>
<reference evidence="5 6" key="2">
    <citation type="submission" date="2018-01" db="EMBL/GenBank/DDBJ databases">
        <title>Genomic study of Klebsiella pneumoniae.</title>
        <authorList>
            <person name="Yang Y."/>
            <person name="Bicalho R."/>
        </authorList>
    </citation>
    <scope>NUCLEOTIDE SEQUENCE [LARGE SCALE GENOMIC DNA]</scope>
    <source>
        <strain evidence="5 6">A8</strain>
    </source>
</reference>
<dbReference type="Pfam" id="PF05985">
    <property type="entry name" value="EutC"/>
    <property type="match status" value="1"/>
</dbReference>
<keyword evidence="3" id="KW-0170">Cobalt</keyword>
<dbReference type="Gene3D" id="3.40.50.11240">
    <property type="entry name" value="Ethanolamine ammonia-lyase light chain (EutC)"/>
    <property type="match status" value="1"/>
</dbReference>
<dbReference type="PANTHER" id="PTHR39330:SF1">
    <property type="entry name" value="ETHANOLAMINE AMMONIA-LYASE SMALL SUBUNIT"/>
    <property type="match status" value="1"/>
</dbReference>
<feature type="non-terminal residue" evidence="5">
    <location>
        <position position="1"/>
    </location>
</feature>
<accession>A0A2N4YT19</accession>
<keyword evidence="4" id="KW-1283">Bacterial microcompartment</keyword>
<name>A0A2N4YT19_KLEVA</name>
<dbReference type="GO" id="GO:0006520">
    <property type="term" value="P:amino acid metabolic process"/>
    <property type="evidence" value="ECO:0007669"/>
    <property type="project" value="InterPro"/>
</dbReference>
<dbReference type="GO" id="GO:0031419">
    <property type="term" value="F:cobalamin binding"/>
    <property type="evidence" value="ECO:0007669"/>
    <property type="project" value="UniProtKB-KW"/>
</dbReference>
<dbReference type="EMBL" id="PIDP01001565">
    <property type="protein sequence ID" value="PLM90708.1"/>
    <property type="molecule type" value="Genomic_DNA"/>
</dbReference>
<keyword evidence="2" id="KW-0456">Lyase</keyword>
<evidence type="ECO:0000313" key="6">
    <source>
        <dbReference type="Proteomes" id="UP000234412"/>
    </source>
</evidence>
<evidence type="ECO:0008006" key="7">
    <source>
        <dbReference type="Google" id="ProtNLM"/>
    </source>
</evidence>
<reference evidence="5 6" key="1">
    <citation type="submission" date="2017-11" db="EMBL/GenBank/DDBJ databases">
        <authorList>
            <person name="Han C.G."/>
        </authorList>
    </citation>
    <scope>NUCLEOTIDE SEQUENCE [LARGE SCALE GENOMIC DNA]</scope>
    <source>
        <strain evidence="5 6">A8</strain>
    </source>
</reference>
<keyword evidence="1" id="KW-0846">Cobalamin</keyword>
<comment type="caution">
    <text evidence="5">The sequence shown here is derived from an EMBL/GenBank/DDBJ whole genome shotgun (WGS) entry which is preliminary data.</text>
</comment>
<protein>
    <recommendedName>
        <fullName evidence="7">Ethanolamine ammonia lyase small subunit</fullName>
    </recommendedName>
</protein>
<evidence type="ECO:0000256" key="1">
    <source>
        <dbReference type="ARBA" id="ARBA00022628"/>
    </source>
</evidence>
<dbReference type="GO" id="GO:0008851">
    <property type="term" value="F:ethanolamine ammonia-lyase activity"/>
    <property type="evidence" value="ECO:0007669"/>
    <property type="project" value="InterPro"/>
</dbReference>
<evidence type="ECO:0000256" key="3">
    <source>
        <dbReference type="ARBA" id="ARBA00023285"/>
    </source>
</evidence>
<dbReference type="Proteomes" id="UP000234412">
    <property type="component" value="Unassembled WGS sequence"/>
</dbReference>
<dbReference type="GO" id="GO:0009350">
    <property type="term" value="C:ethanolamine ammonia-lyase complex"/>
    <property type="evidence" value="ECO:0007669"/>
    <property type="project" value="TreeGrafter"/>
</dbReference>
<proteinExistence type="predicted"/>
<gene>
    <name evidence="5" type="ORF">CWN47_29490</name>
</gene>
<dbReference type="InterPro" id="IPR009246">
    <property type="entry name" value="EutC"/>
</dbReference>
<dbReference type="InterPro" id="IPR042251">
    <property type="entry name" value="EutC_C"/>
</dbReference>